<evidence type="ECO:0000256" key="7">
    <source>
        <dbReference type="ARBA" id="ARBA00023033"/>
    </source>
</evidence>
<dbReference type="GO" id="GO:0018580">
    <property type="term" value="F:nitronate monooxygenase activity"/>
    <property type="evidence" value="ECO:0007669"/>
    <property type="project" value="InterPro"/>
</dbReference>
<name>A0A5C8NHL8_9ACTN</name>
<dbReference type="Proteomes" id="UP000321571">
    <property type="component" value="Unassembled WGS sequence"/>
</dbReference>
<keyword evidence="4" id="KW-0285">Flavoprotein</keyword>
<evidence type="ECO:0000256" key="8">
    <source>
        <dbReference type="ARBA" id="ARBA00031155"/>
    </source>
</evidence>
<dbReference type="EMBL" id="VDUX01000005">
    <property type="protein sequence ID" value="TXL57884.1"/>
    <property type="molecule type" value="Genomic_DNA"/>
</dbReference>
<keyword evidence="3" id="KW-0216">Detoxification</keyword>
<dbReference type="InterPro" id="IPR004136">
    <property type="entry name" value="NMO"/>
</dbReference>
<keyword evidence="6" id="KW-0560">Oxidoreductase</keyword>
<comment type="catalytic activity">
    <reaction evidence="9">
        <text>3 propionate 3-nitronate + 3 O2 + H2O = 3 3-oxopropanoate + 2 nitrate + nitrite + H2O2 + 3 H(+)</text>
        <dbReference type="Rhea" id="RHEA:57332"/>
        <dbReference type="ChEBI" id="CHEBI:15377"/>
        <dbReference type="ChEBI" id="CHEBI:15378"/>
        <dbReference type="ChEBI" id="CHEBI:15379"/>
        <dbReference type="ChEBI" id="CHEBI:16240"/>
        <dbReference type="ChEBI" id="CHEBI:16301"/>
        <dbReference type="ChEBI" id="CHEBI:17632"/>
        <dbReference type="ChEBI" id="CHEBI:33190"/>
        <dbReference type="ChEBI" id="CHEBI:136067"/>
    </reaction>
</comment>
<keyword evidence="7 10" id="KW-0503">Monooxygenase</keyword>
<dbReference type="RefSeq" id="WP_147686755.1">
    <property type="nucleotide sequence ID" value="NZ_VDUX01000005.1"/>
</dbReference>
<reference evidence="10 11" key="1">
    <citation type="submission" date="2019-06" db="EMBL/GenBank/DDBJ databases">
        <title>Aeromicrobium sp. nov., isolated from a maize field.</title>
        <authorList>
            <person name="Lin S.-Y."/>
            <person name="Tsai C.-F."/>
            <person name="Young C.-C."/>
        </authorList>
    </citation>
    <scope>NUCLEOTIDE SEQUENCE [LARGE SCALE GENOMIC DNA]</scope>
    <source>
        <strain evidence="10 11">CC-CFT486</strain>
    </source>
</reference>
<evidence type="ECO:0000313" key="10">
    <source>
        <dbReference type="EMBL" id="TXL57884.1"/>
    </source>
</evidence>
<evidence type="ECO:0000256" key="2">
    <source>
        <dbReference type="ARBA" id="ARBA00009881"/>
    </source>
</evidence>
<keyword evidence="11" id="KW-1185">Reference proteome</keyword>
<evidence type="ECO:0000256" key="6">
    <source>
        <dbReference type="ARBA" id="ARBA00023002"/>
    </source>
</evidence>
<evidence type="ECO:0000256" key="1">
    <source>
        <dbReference type="ARBA" id="ARBA00001917"/>
    </source>
</evidence>
<sequence>MLQDLGVTLPVVAAPMAGGPSTPELVVAARQAGGLGFLAAGYKTADQLAAQVAAVRQETDVFGVNVFAPNPEPVVRAEYADYARKLADIMSPLGVDVLGILPREDDDAWEAKLQLLLDDPVPVVSLTFGLPPEAAIEQLREKGTVVLQTVTSLDEARQAAAAGVDGLVVQGSAAGGHSATFTPRFASAETVLTEVVREIRAGVELPLWAAGGIAAAGDVRAALDAGAEAVAVGSVLLRSPESGTSATTRAGIAHGIEHGLETTVTRAFSGRPARGIRNEFIEWFDAEAPVGYPAVHHLTSPLRKAAADRGLFEHVNLWAGTGYAAGTEETAADVLRRLAR</sequence>
<comment type="similarity">
    <text evidence="2">Belongs to the nitronate monooxygenase family. NMO class I subfamily.</text>
</comment>
<dbReference type="OrthoDB" id="9778912at2"/>
<dbReference type="Gene3D" id="3.20.20.70">
    <property type="entry name" value="Aldolase class I"/>
    <property type="match status" value="1"/>
</dbReference>
<organism evidence="10 11">
    <name type="scientific">Aeromicrobium terrae</name>
    <dbReference type="NCBI Taxonomy" id="2498846"/>
    <lineage>
        <taxon>Bacteria</taxon>
        <taxon>Bacillati</taxon>
        <taxon>Actinomycetota</taxon>
        <taxon>Actinomycetes</taxon>
        <taxon>Propionibacteriales</taxon>
        <taxon>Nocardioidaceae</taxon>
        <taxon>Aeromicrobium</taxon>
    </lineage>
</organism>
<evidence type="ECO:0000256" key="5">
    <source>
        <dbReference type="ARBA" id="ARBA00022643"/>
    </source>
</evidence>
<protein>
    <recommendedName>
        <fullName evidence="8">Propionate 3-nitronate monooxygenase</fullName>
    </recommendedName>
</protein>
<dbReference type="PANTHER" id="PTHR42747">
    <property type="entry name" value="NITRONATE MONOOXYGENASE-RELATED"/>
    <property type="match status" value="1"/>
</dbReference>
<dbReference type="PANTHER" id="PTHR42747:SF3">
    <property type="entry name" value="NITRONATE MONOOXYGENASE-RELATED"/>
    <property type="match status" value="1"/>
</dbReference>
<gene>
    <name evidence="10" type="ORF">FHP06_11100</name>
</gene>
<evidence type="ECO:0000313" key="11">
    <source>
        <dbReference type="Proteomes" id="UP000321571"/>
    </source>
</evidence>
<accession>A0A5C8NHL8</accession>
<evidence type="ECO:0000256" key="4">
    <source>
        <dbReference type="ARBA" id="ARBA00022630"/>
    </source>
</evidence>
<keyword evidence="5" id="KW-0288">FMN</keyword>
<evidence type="ECO:0000256" key="3">
    <source>
        <dbReference type="ARBA" id="ARBA00022575"/>
    </source>
</evidence>
<proteinExistence type="inferred from homology"/>
<dbReference type="SUPFAM" id="SSF51412">
    <property type="entry name" value="Inosine monophosphate dehydrogenase (IMPDH)"/>
    <property type="match status" value="1"/>
</dbReference>
<dbReference type="Pfam" id="PF03060">
    <property type="entry name" value="NMO"/>
    <property type="match status" value="1"/>
</dbReference>
<dbReference type="CDD" id="cd04730">
    <property type="entry name" value="NPD_like"/>
    <property type="match status" value="1"/>
</dbReference>
<evidence type="ECO:0000256" key="9">
    <source>
        <dbReference type="ARBA" id="ARBA00049401"/>
    </source>
</evidence>
<comment type="cofactor">
    <cofactor evidence="1">
        <name>FMN</name>
        <dbReference type="ChEBI" id="CHEBI:58210"/>
    </cofactor>
</comment>
<dbReference type="AlphaFoldDB" id="A0A5C8NHL8"/>
<dbReference type="GO" id="GO:0009636">
    <property type="term" value="P:response to toxic substance"/>
    <property type="evidence" value="ECO:0007669"/>
    <property type="project" value="UniProtKB-KW"/>
</dbReference>
<dbReference type="InterPro" id="IPR013785">
    <property type="entry name" value="Aldolase_TIM"/>
</dbReference>
<comment type="caution">
    <text evidence="10">The sequence shown here is derived from an EMBL/GenBank/DDBJ whole genome shotgun (WGS) entry which is preliminary data.</text>
</comment>